<evidence type="ECO:0000256" key="1">
    <source>
        <dbReference type="SAM" id="MobiDB-lite"/>
    </source>
</evidence>
<sequence>MRETDLPPKPDARTGEPRPPHAPLEPEWQRPEEKRKNGAIKVPKPPEGEGPMLEWFCATTGRGV</sequence>
<dbReference type="RefSeq" id="WP_344128187.1">
    <property type="nucleotide sequence ID" value="NZ_BAAARA010000004.1"/>
</dbReference>
<feature type="compositionally biased region" description="Basic and acidic residues" evidence="1">
    <location>
        <begin position="27"/>
        <end position="36"/>
    </location>
</feature>
<dbReference type="EMBL" id="BAAARA010000004">
    <property type="protein sequence ID" value="GAA2339765.1"/>
    <property type="molecule type" value="Genomic_DNA"/>
</dbReference>
<organism evidence="2 3">
    <name type="scientific">Saccharopolyspora halophila</name>
    <dbReference type="NCBI Taxonomy" id="405551"/>
    <lineage>
        <taxon>Bacteria</taxon>
        <taxon>Bacillati</taxon>
        <taxon>Actinomycetota</taxon>
        <taxon>Actinomycetes</taxon>
        <taxon>Pseudonocardiales</taxon>
        <taxon>Pseudonocardiaceae</taxon>
        <taxon>Saccharopolyspora</taxon>
    </lineage>
</organism>
<gene>
    <name evidence="2" type="ORF">GCM10009854_15220</name>
</gene>
<keyword evidence="3" id="KW-1185">Reference proteome</keyword>
<accession>A0ABP5SVF9</accession>
<feature type="compositionally biased region" description="Basic and acidic residues" evidence="1">
    <location>
        <begin position="1"/>
        <end position="19"/>
    </location>
</feature>
<evidence type="ECO:0000313" key="2">
    <source>
        <dbReference type="EMBL" id="GAA2339765.1"/>
    </source>
</evidence>
<feature type="region of interest" description="Disordered" evidence="1">
    <location>
        <begin position="1"/>
        <end position="64"/>
    </location>
</feature>
<name>A0ABP5SVF9_9PSEU</name>
<reference evidence="3" key="1">
    <citation type="journal article" date="2019" name="Int. J. Syst. Evol. Microbiol.">
        <title>The Global Catalogue of Microorganisms (GCM) 10K type strain sequencing project: providing services to taxonomists for standard genome sequencing and annotation.</title>
        <authorList>
            <consortium name="The Broad Institute Genomics Platform"/>
            <consortium name="The Broad Institute Genome Sequencing Center for Infectious Disease"/>
            <person name="Wu L."/>
            <person name="Ma J."/>
        </authorList>
    </citation>
    <scope>NUCLEOTIDE SEQUENCE [LARGE SCALE GENOMIC DNA]</scope>
    <source>
        <strain evidence="3">JCM 16221</strain>
    </source>
</reference>
<comment type="caution">
    <text evidence="2">The sequence shown here is derived from an EMBL/GenBank/DDBJ whole genome shotgun (WGS) entry which is preliminary data.</text>
</comment>
<dbReference type="Proteomes" id="UP001501218">
    <property type="component" value="Unassembled WGS sequence"/>
</dbReference>
<protein>
    <submittedName>
        <fullName evidence="2">Uncharacterized protein</fullName>
    </submittedName>
</protein>
<evidence type="ECO:0000313" key="3">
    <source>
        <dbReference type="Proteomes" id="UP001501218"/>
    </source>
</evidence>
<proteinExistence type="predicted"/>